<dbReference type="InterPro" id="IPR040353">
    <property type="entry name" value="FLX/FLX-like"/>
</dbReference>
<evidence type="ECO:0000256" key="2">
    <source>
        <dbReference type="ARBA" id="ARBA00022473"/>
    </source>
</evidence>
<comment type="caution">
    <text evidence="7">The sequence shown here is derived from an EMBL/GenBank/DDBJ whole genome shotgun (WGS) entry which is preliminary data.</text>
</comment>
<evidence type="ECO:0000313" key="7">
    <source>
        <dbReference type="EMBL" id="MCD7447424.1"/>
    </source>
</evidence>
<comment type="similarity">
    <text evidence="1">Belongs to the FLX family.</text>
</comment>
<keyword evidence="3" id="KW-0221">Differentiation</keyword>
<reference evidence="7 8" key="1">
    <citation type="journal article" date="2021" name="BMC Genomics">
        <title>Datura genome reveals duplications of psychoactive alkaloid biosynthetic genes and high mutation rate following tissue culture.</title>
        <authorList>
            <person name="Rajewski A."/>
            <person name="Carter-House D."/>
            <person name="Stajich J."/>
            <person name="Litt A."/>
        </authorList>
    </citation>
    <scope>NUCLEOTIDE SEQUENCE [LARGE SCALE GENOMIC DNA]</scope>
    <source>
        <strain evidence="7">AR-01</strain>
    </source>
</reference>
<evidence type="ECO:0000313" key="8">
    <source>
        <dbReference type="Proteomes" id="UP000823775"/>
    </source>
</evidence>
<dbReference type="PANTHER" id="PTHR33405">
    <property type="entry name" value="PROTEIN FLX-LIKE 2"/>
    <property type="match status" value="1"/>
</dbReference>
<feature type="coiled-coil region" evidence="6">
    <location>
        <begin position="30"/>
        <end position="57"/>
    </location>
</feature>
<keyword evidence="8" id="KW-1185">Reference proteome</keyword>
<dbReference type="PANTHER" id="PTHR33405:SF20">
    <property type="entry name" value="PROTEIN FLX-LIKE 3"/>
    <property type="match status" value="1"/>
</dbReference>
<evidence type="ECO:0000256" key="1">
    <source>
        <dbReference type="ARBA" id="ARBA00005405"/>
    </source>
</evidence>
<evidence type="ECO:0000256" key="5">
    <source>
        <dbReference type="ARBA" id="ARBA00023089"/>
    </source>
</evidence>
<accession>A0ABS8RKS5</accession>
<name>A0ABS8RKS5_DATST</name>
<keyword evidence="2" id="KW-0217">Developmental protein</keyword>
<dbReference type="EMBL" id="JACEIK010000036">
    <property type="protein sequence ID" value="MCD7447424.1"/>
    <property type="molecule type" value="Genomic_DNA"/>
</dbReference>
<keyword evidence="4 6" id="KW-0175">Coiled coil</keyword>
<keyword evidence="5" id="KW-0287">Flowering</keyword>
<organism evidence="7 8">
    <name type="scientific">Datura stramonium</name>
    <name type="common">Jimsonweed</name>
    <name type="synonym">Common thornapple</name>
    <dbReference type="NCBI Taxonomy" id="4076"/>
    <lineage>
        <taxon>Eukaryota</taxon>
        <taxon>Viridiplantae</taxon>
        <taxon>Streptophyta</taxon>
        <taxon>Embryophyta</taxon>
        <taxon>Tracheophyta</taxon>
        <taxon>Spermatophyta</taxon>
        <taxon>Magnoliopsida</taxon>
        <taxon>eudicotyledons</taxon>
        <taxon>Gunneridae</taxon>
        <taxon>Pentapetalae</taxon>
        <taxon>asterids</taxon>
        <taxon>lamiids</taxon>
        <taxon>Solanales</taxon>
        <taxon>Solanaceae</taxon>
        <taxon>Solanoideae</taxon>
        <taxon>Datureae</taxon>
        <taxon>Datura</taxon>
    </lineage>
</organism>
<evidence type="ECO:0000256" key="6">
    <source>
        <dbReference type="SAM" id="Coils"/>
    </source>
</evidence>
<proteinExistence type="inferred from homology"/>
<evidence type="ECO:0000256" key="3">
    <source>
        <dbReference type="ARBA" id="ARBA00022782"/>
    </source>
</evidence>
<gene>
    <name evidence="7" type="ORF">HAX54_029098</name>
</gene>
<sequence>MGYTAEHIAPDPMPSSYPAKNIVRVVCLPHALLEKEREMCNVEIRRLLNENKRLVEELIISQYELGVAREELHHMNFLIVDIGAQLETSLYKTYGYKFEANREFSAIKPLKNENSFNKPTGYTAEHIAPGPMPSSYPAKNIVRVVCLPHALLEKEREMCNVEIHRLLNENKRLVEERIISQYELGATRDELHRMNFLIADIEAQLETSLYKTYGNGLEANREFSVIKPLKNEVKHLLIEVMSFCTFKHNLLATS</sequence>
<evidence type="ECO:0000256" key="4">
    <source>
        <dbReference type="ARBA" id="ARBA00023054"/>
    </source>
</evidence>
<protein>
    <submittedName>
        <fullName evidence="7">Uncharacterized protein</fullName>
    </submittedName>
</protein>
<dbReference type="Proteomes" id="UP000823775">
    <property type="component" value="Unassembled WGS sequence"/>
</dbReference>